<gene>
    <name evidence="1" type="ORF">EIB75_15505</name>
</gene>
<sequence length="71" mass="8386">MTTYNVSIPDNKDSFFREFLELIGAKYEKKQDTFELSDEQKKILDNQDDFSLSDYEDNDSFVAELKKEYGV</sequence>
<dbReference type="Proteomes" id="UP000272316">
    <property type="component" value="Chromosome"/>
</dbReference>
<evidence type="ECO:0000313" key="1">
    <source>
        <dbReference type="EMBL" id="AZI56580.1"/>
    </source>
</evidence>
<dbReference type="EMBL" id="CP034160">
    <property type="protein sequence ID" value="AZI56580.1"/>
    <property type="molecule type" value="Genomic_DNA"/>
</dbReference>
<dbReference type="RefSeq" id="WP_124987253.1">
    <property type="nucleotide sequence ID" value="NZ_CP034160.1"/>
</dbReference>
<accession>A0A3G8ZHC9</accession>
<evidence type="ECO:0000313" key="2">
    <source>
        <dbReference type="Proteomes" id="UP000272316"/>
    </source>
</evidence>
<dbReference type="KEGG" id="eva:EIB75_15505"/>
<reference evidence="2" key="1">
    <citation type="submission" date="2018-11" db="EMBL/GenBank/DDBJ databases">
        <title>Proposal to divide the Flavobacteriaceae and reorganize its genera based on Amino Acid Identity values calculated from whole genome sequences.</title>
        <authorList>
            <person name="Nicholson A.C."/>
            <person name="Gulvik C.A."/>
            <person name="Whitney A.M."/>
            <person name="Sheth M."/>
            <person name="Batra D."/>
            <person name="Pryor J."/>
            <person name="Bernardet J.-F."/>
            <person name="Hugo C."/>
            <person name="Kampfer P."/>
            <person name="Newman J.D."/>
            <person name="McQuiston J.R."/>
        </authorList>
    </citation>
    <scope>NUCLEOTIDE SEQUENCE [LARGE SCALE GENOMIC DNA]</scope>
    <source>
        <strain evidence="2">H6466</strain>
    </source>
</reference>
<organism evidence="1 2">
    <name type="scientific">Epilithonimonas vandammei</name>
    <dbReference type="NCBI Taxonomy" id="2487072"/>
    <lineage>
        <taxon>Bacteria</taxon>
        <taxon>Pseudomonadati</taxon>
        <taxon>Bacteroidota</taxon>
        <taxon>Flavobacteriia</taxon>
        <taxon>Flavobacteriales</taxon>
        <taxon>Weeksellaceae</taxon>
        <taxon>Chryseobacterium group</taxon>
        <taxon>Epilithonimonas</taxon>
    </lineage>
</organism>
<dbReference type="AlphaFoldDB" id="A0A3G8ZHC9"/>
<proteinExistence type="predicted"/>
<protein>
    <submittedName>
        <fullName evidence="1">Uncharacterized protein</fullName>
    </submittedName>
</protein>
<name>A0A3G8ZHC9_9FLAO</name>